<sequence length="299" mass="32717">MNYDLTDFRIFTNIAEESNLTRGAARSFLSVPATSQRIKNLEESLKVKLLQRTTQGVSLTEAGKAYLLYAHKVLGNLELLSSELQAFGAGVKGHLKVHANTTAITEFLPPVLKEYLGLHPNVQIDLRERLSDEAVRAVREGAADLGIISGSVPADNLELQRFATSRLVVIAPAGHAVLKQESVRFKELLGYEFVALLDGSATQEFLRQHALKVHGSIKVRVQVAGFDAIVRLVESGVGLGIVPEMVVTRLNTLGTIGICTLAEPWAGRDYYLCAKEFASLPLFAREFATSVLLRYQQSA</sequence>
<dbReference type="CDD" id="cd08421">
    <property type="entry name" value="PBP2_LTTR_like_1"/>
    <property type="match status" value="1"/>
</dbReference>
<dbReference type="PANTHER" id="PTHR30419">
    <property type="entry name" value="HTH-TYPE TRANSCRIPTIONAL REGULATOR YBHD"/>
    <property type="match status" value="1"/>
</dbReference>
<dbReference type="Pfam" id="PF00126">
    <property type="entry name" value="HTH_1"/>
    <property type="match status" value="1"/>
</dbReference>
<evidence type="ECO:0000256" key="4">
    <source>
        <dbReference type="ARBA" id="ARBA00023163"/>
    </source>
</evidence>
<evidence type="ECO:0000256" key="3">
    <source>
        <dbReference type="ARBA" id="ARBA00023125"/>
    </source>
</evidence>
<organism evidence="6 7">
    <name type="scientific">Acidovorax benzenivorans</name>
    <dbReference type="NCBI Taxonomy" id="2987520"/>
    <lineage>
        <taxon>Bacteria</taxon>
        <taxon>Pseudomonadati</taxon>
        <taxon>Pseudomonadota</taxon>
        <taxon>Betaproteobacteria</taxon>
        <taxon>Burkholderiales</taxon>
        <taxon>Comamonadaceae</taxon>
        <taxon>Acidovorax</taxon>
    </lineage>
</organism>
<keyword evidence="2" id="KW-0805">Transcription regulation</keyword>
<evidence type="ECO:0000256" key="2">
    <source>
        <dbReference type="ARBA" id="ARBA00023015"/>
    </source>
</evidence>
<dbReference type="PANTHER" id="PTHR30419:SF2">
    <property type="entry name" value="LYSR FAMILY TRANSCRIPTIONAL REGULATOR"/>
    <property type="match status" value="1"/>
</dbReference>
<dbReference type="SUPFAM" id="SSF53850">
    <property type="entry name" value="Periplasmic binding protein-like II"/>
    <property type="match status" value="1"/>
</dbReference>
<dbReference type="InterPro" id="IPR036388">
    <property type="entry name" value="WH-like_DNA-bd_sf"/>
</dbReference>
<dbReference type="InterPro" id="IPR050950">
    <property type="entry name" value="HTH-type_LysR_regulators"/>
</dbReference>
<dbReference type="RefSeq" id="WP_274112384.1">
    <property type="nucleotide sequence ID" value="NZ_JAPCKI010000011.1"/>
</dbReference>
<dbReference type="SUPFAM" id="SSF46785">
    <property type="entry name" value="Winged helix' DNA-binding domain"/>
    <property type="match status" value="1"/>
</dbReference>
<comment type="caution">
    <text evidence="6">The sequence shown here is derived from an EMBL/GenBank/DDBJ whole genome shotgun (WGS) entry which is preliminary data.</text>
</comment>
<dbReference type="EMBL" id="JAPCKI010000011">
    <property type="protein sequence ID" value="MDD2179280.1"/>
    <property type="molecule type" value="Genomic_DNA"/>
</dbReference>
<reference evidence="6" key="1">
    <citation type="submission" date="2022-10" db="EMBL/GenBank/DDBJ databases">
        <title>Description of microaerobic benzene degrading bacteria.</title>
        <authorList>
            <person name="Bedics A."/>
            <person name="Tancsics A."/>
            <person name="Banerjee S."/>
        </authorList>
    </citation>
    <scope>NUCLEOTIDE SEQUENCE</scope>
    <source>
        <strain evidence="6">D2M1</strain>
    </source>
</reference>
<dbReference type="PROSITE" id="PS50931">
    <property type="entry name" value="HTH_LYSR"/>
    <property type="match status" value="1"/>
</dbReference>
<keyword evidence="7" id="KW-1185">Reference proteome</keyword>
<dbReference type="Pfam" id="PF03466">
    <property type="entry name" value="LysR_substrate"/>
    <property type="match status" value="1"/>
</dbReference>
<dbReference type="Proteomes" id="UP001148932">
    <property type="component" value="Unassembled WGS sequence"/>
</dbReference>
<gene>
    <name evidence="6" type="ORF">OIN59_17720</name>
</gene>
<evidence type="ECO:0000259" key="5">
    <source>
        <dbReference type="PROSITE" id="PS50931"/>
    </source>
</evidence>
<comment type="similarity">
    <text evidence="1">Belongs to the LysR transcriptional regulatory family.</text>
</comment>
<evidence type="ECO:0000256" key="1">
    <source>
        <dbReference type="ARBA" id="ARBA00009437"/>
    </source>
</evidence>
<protein>
    <submittedName>
        <fullName evidence="6">LysR family transcriptional regulator</fullName>
    </submittedName>
</protein>
<evidence type="ECO:0000313" key="7">
    <source>
        <dbReference type="Proteomes" id="UP001148932"/>
    </source>
</evidence>
<dbReference type="Gene3D" id="1.10.10.10">
    <property type="entry name" value="Winged helix-like DNA-binding domain superfamily/Winged helix DNA-binding domain"/>
    <property type="match status" value="1"/>
</dbReference>
<evidence type="ECO:0000313" key="6">
    <source>
        <dbReference type="EMBL" id="MDD2179280.1"/>
    </source>
</evidence>
<accession>A0ABT5S012</accession>
<keyword evidence="3" id="KW-0238">DNA-binding</keyword>
<dbReference type="InterPro" id="IPR036390">
    <property type="entry name" value="WH_DNA-bd_sf"/>
</dbReference>
<feature type="domain" description="HTH lysR-type" evidence="5">
    <location>
        <begin position="1"/>
        <end position="60"/>
    </location>
</feature>
<keyword evidence="4" id="KW-0804">Transcription</keyword>
<dbReference type="InterPro" id="IPR000847">
    <property type="entry name" value="LysR_HTH_N"/>
</dbReference>
<dbReference type="Gene3D" id="3.40.190.290">
    <property type="match status" value="1"/>
</dbReference>
<proteinExistence type="inferred from homology"/>
<name>A0ABT5S012_9BURK</name>
<dbReference type="InterPro" id="IPR005119">
    <property type="entry name" value="LysR_subst-bd"/>
</dbReference>